<comment type="caution">
    <text evidence="5">The sequence shown here is derived from an EMBL/GenBank/DDBJ whole genome shotgun (WGS) entry which is preliminary data.</text>
</comment>
<evidence type="ECO:0000256" key="1">
    <source>
        <dbReference type="ARBA" id="ARBA00010923"/>
    </source>
</evidence>
<keyword evidence="2" id="KW-0680">Restriction system</keyword>
<evidence type="ECO:0000256" key="3">
    <source>
        <dbReference type="ARBA" id="ARBA00023125"/>
    </source>
</evidence>
<dbReference type="PANTHER" id="PTHR30408:SF12">
    <property type="entry name" value="TYPE I RESTRICTION ENZYME MJAVIII SPECIFICITY SUBUNIT"/>
    <property type="match status" value="1"/>
</dbReference>
<gene>
    <name evidence="5" type="ORF">SGL43_03164</name>
</gene>
<dbReference type="PANTHER" id="PTHR30408">
    <property type="entry name" value="TYPE-1 RESTRICTION ENZYME ECOKI SPECIFICITY PROTEIN"/>
    <property type="match status" value="1"/>
</dbReference>
<name>A0ABM9GZ05_STRGL</name>
<dbReference type="InterPro" id="IPR044946">
    <property type="entry name" value="Restrct_endonuc_typeI_TRD_sf"/>
</dbReference>
<dbReference type="RefSeq" id="WP_318574754.1">
    <property type="nucleotide sequence ID" value="NZ_CAKXYP010000008.1"/>
</dbReference>
<protein>
    <submittedName>
        <fullName evidence="5">Type I restriction-modification system, specificity subunit S</fullName>
    </submittedName>
</protein>
<sequence>MSAEPGGFVRLDHYLAAPPRNGYSPVESADWTGVQMLGLGCLTPEGFVPRQLKNAPSSVSESHVAVLRDGDILMSRANTRDLVGLVGMYRDVGTLCIYPDLMMRLRPAGNCVPEFLEIVLRARSVRQGIQNLAQGTSESMVKISSGGVCSLPVPRVPLADQHRIVEIMNSFSEAQAASVSVLSKLRIAKGAIWDSFERGTSEGTLRNLLEVCSLPTGQVDPRSMPYFSQPLLAPDHIESGTGRLIARVTAGDQGAVSGKYIVHPGDVVLSKIRPALRKVVVADFTGTCSADMYPLRTSPDVIPEYLFSALLGDRFSRFSESVSGRTGIPKLNRGDLGGYSVRVPSLGVQRRVVELLSKFDSRCRIEEMRQRKEAALADALLADFLGGAGSGRRYSAS</sequence>
<evidence type="ECO:0000313" key="6">
    <source>
        <dbReference type="Proteomes" id="UP001154015"/>
    </source>
</evidence>
<dbReference type="Gene3D" id="3.90.220.20">
    <property type="entry name" value="DNA methylase specificity domains"/>
    <property type="match status" value="3"/>
</dbReference>
<evidence type="ECO:0000259" key="4">
    <source>
        <dbReference type="Pfam" id="PF01420"/>
    </source>
</evidence>
<organism evidence="5 6">
    <name type="scientific">Streptomyces globisporus</name>
    <dbReference type="NCBI Taxonomy" id="1908"/>
    <lineage>
        <taxon>Bacteria</taxon>
        <taxon>Bacillati</taxon>
        <taxon>Actinomycetota</taxon>
        <taxon>Actinomycetes</taxon>
        <taxon>Kitasatosporales</taxon>
        <taxon>Streptomycetaceae</taxon>
        <taxon>Streptomyces</taxon>
    </lineage>
</organism>
<dbReference type="Pfam" id="PF01420">
    <property type="entry name" value="Methylase_S"/>
    <property type="match status" value="1"/>
</dbReference>
<dbReference type="InterPro" id="IPR000055">
    <property type="entry name" value="Restrct_endonuc_typeI_TRD"/>
</dbReference>
<evidence type="ECO:0000256" key="2">
    <source>
        <dbReference type="ARBA" id="ARBA00022747"/>
    </source>
</evidence>
<proteinExistence type="inferred from homology"/>
<reference evidence="5" key="1">
    <citation type="submission" date="2022-03" db="EMBL/GenBank/DDBJ databases">
        <authorList>
            <person name="Leyn A S."/>
        </authorList>
    </citation>
    <scope>NUCLEOTIDE SEQUENCE</scope>
    <source>
        <strain evidence="5">Streptomyces globisporus 4-3</strain>
    </source>
</reference>
<feature type="domain" description="Type I restriction modification DNA specificity" evidence="4">
    <location>
        <begin position="258"/>
        <end position="370"/>
    </location>
</feature>
<accession>A0ABM9GZ05</accession>
<dbReference type="SUPFAM" id="SSF116734">
    <property type="entry name" value="DNA methylase specificity domain"/>
    <property type="match status" value="2"/>
</dbReference>
<comment type="similarity">
    <text evidence="1">Belongs to the type-I restriction system S methylase family.</text>
</comment>
<keyword evidence="6" id="KW-1185">Reference proteome</keyword>
<dbReference type="Proteomes" id="UP001154015">
    <property type="component" value="Unassembled WGS sequence"/>
</dbReference>
<dbReference type="EMBL" id="CAKXYP010000008">
    <property type="protein sequence ID" value="CAH9416141.1"/>
    <property type="molecule type" value="Genomic_DNA"/>
</dbReference>
<evidence type="ECO:0000313" key="5">
    <source>
        <dbReference type="EMBL" id="CAH9416141.1"/>
    </source>
</evidence>
<dbReference type="CDD" id="cd16961">
    <property type="entry name" value="RMtype1_S_TRD-CR_like"/>
    <property type="match status" value="1"/>
</dbReference>
<dbReference type="InterPro" id="IPR052021">
    <property type="entry name" value="Type-I_RS_S_subunit"/>
</dbReference>
<keyword evidence="3" id="KW-0238">DNA-binding</keyword>